<reference evidence="3" key="1">
    <citation type="journal article" date="2019" name="Int. J. Syst. Evol. Microbiol.">
        <title>The Global Catalogue of Microorganisms (GCM) 10K type strain sequencing project: providing services to taxonomists for standard genome sequencing and annotation.</title>
        <authorList>
            <consortium name="The Broad Institute Genomics Platform"/>
            <consortium name="The Broad Institute Genome Sequencing Center for Infectious Disease"/>
            <person name="Wu L."/>
            <person name="Ma J."/>
        </authorList>
    </citation>
    <scope>NUCLEOTIDE SEQUENCE [LARGE SCALE GENOMIC DNA]</scope>
    <source>
        <strain evidence="3">CCM 8911</strain>
    </source>
</reference>
<proteinExistence type="predicted"/>
<name>A0ABW4BC50_9LACO</name>
<comment type="caution">
    <text evidence="2">The sequence shown here is derived from an EMBL/GenBank/DDBJ whole genome shotgun (WGS) entry which is preliminary data.</text>
</comment>
<evidence type="ECO:0000313" key="2">
    <source>
        <dbReference type="EMBL" id="MFD1393777.1"/>
    </source>
</evidence>
<accession>A0ABW4BC50</accession>
<evidence type="ECO:0008006" key="4">
    <source>
        <dbReference type="Google" id="ProtNLM"/>
    </source>
</evidence>
<dbReference type="RefSeq" id="WP_125585932.1">
    <property type="nucleotide sequence ID" value="NZ_JBHTMO010000030.1"/>
</dbReference>
<feature type="transmembrane region" description="Helical" evidence="1">
    <location>
        <begin position="12"/>
        <end position="34"/>
    </location>
</feature>
<keyword evidence="3" id="KW-1185">Reference proteome</keyword>
<feature type="transmembrane region" description="Helical" evidence="1">
    <location>
        <begin position="81"/>
        <end position="114"/>
    </location>
</feature>
<dbReference type="EMBL" id="JBHTMO010000030">
    <property type="protein sequence ID" value="MFD1393777.1"/>
    <property type="molecule type" value="Genomic_DNA"/>
</dbReference>
<gene>
    <name evidence="2" type="ORF">ACFQ3L_09385</name>
</gene>
<evidence type="ECO:0000313" key="3">
    <source>
        <dbReference type="Proteomes" id="UP001597249"/>
    </source>
</evidence>
<feature type="transmembrane region" description="Helical" evidence="1">
    <location>
        <begin position="46"/>
        <end position="69"/>
    </location>
</feature>
<keyword evidence="1" id="KW-1133">Transmembrane helix</keyword>
<organism evidence="2 3">
    <name type="scientific">Lacticaseibacillus jixianensis</name>
    <dbReference type="NCBI Taxonomy" id="2486012"/>
    <lineage>
        <taxon>Bacteria</taxon>
        <taxon>Bacillati</taxon>
        <taxon>Bacillota</taxon>
        <taxon>Bacilli</taxon>
        <taxon>Lactobacillales</taxon>
        <taxon>Lactobacillaceae</taxon>
        <taxon>Lacticaseibacillus</taxon>
    </lineage>
</organism>
<keyword evidence="1" id="KW-0812">Transmembrane</keyword>
<protein>
    <recommendedName>
        <fullName evidence="4">Integral membrane protein</fullName>
    </recommendedName>
</protein>
<dbReference type="Proteomes" id="UP001597249">
    <property type="component" value="Unassembled WGS sequence"/>
</dbReference>
<evidence type="ECO:0000256" key="1">
    <source>
        <dbReference type="SAM" id="Phobius"/>
    </source>
</evidence>
<sequence length="123" mass="12295">MKTKTLIQTDGIYGLVAGIILLVAPFVITASAIGDVANGNANNTSTWGIIFLLLKLAALALGIYTLTYYKGSAEVKPAAGVLLTVGGGVALIPLLGWVGGIVIIVGGGIALANLKNFGSPAAS</sequence>
<keyword evidence="1" id="KW-0472">Membrane</keyword>